<evidence type="ECO:0000313" key="14">
    <source>
        <dbReference type="EMBL" id="BAD61263.1"/>
    </source>
</evidence>
<evidence type="ECO:0000256" key="13">
    <source>
        <dbReference type="SAM" id="MobiDB-lite"/>
    </source>
</evidence>
<keyword evidence="6 12" id="KW-0735">Signal-anchor</keyword>
<dbReference type="Pfam" id="PF12442">
    <property type="entry name" value="DUF3681"/>
    <property type="match status" value="2"/>
</dbReference>
<evidence type="ECO:0000256" key="12">
    <source>
        <dbReference type="RuleBase" id="RU363127"/>
    </source>
</evidence>
<dbReference type="Pfam" id="PF03360">
    <property type="entry name" value="Glyco_transf_43"/>
    <property type="match status" value="1"/>
</dbReference>
<evidence type="ECO:0000256" key="11">
    <source>
        <dbReference type="ARBA" id="ARBA00023316"/>
    </source>
</evidence>
<dbReference type="GO" id="GO:0015018">
    <property type="term" value="F:galactosylgalactosylxylosylprotein 3-beta-glucuronosyltransferase activity"/>
    <property type="evidence" value="ECO:0007669"/>
    <property type="project" value="InterPro"/>
</dbReference>
<feature type="compositionally biased region" description="Low complexity" evidence="13">
    <location>
        <begin position="239"/>
        <end position="250"/>
    </location>
</feature>
<dbReference type="SUPFAM" id="SSF53448">
    <property type="entry name" value="Nucleotide-diphospho-sugar transferases"/>
    <property type="match status" value="1"/>
</dbReference>
<reference evidence="14" key="1">
    <citation type="journal article" date="2002" name="Nature">
        <title>The genome sequence and structure of rice chromosome 1.</title>
        <authorList>
            <person name="Sasaki T."/>
            <person name="Matsumoto T."/>
            <person name="Yamamoto K."/>
            <person name="Sakata K."/>
            <person name="Baba T."/>
            <person name="Katayose Y."/>
            <person name="Wu J."/>
            <person name="Niimura Y."/>
            <person name="Cheng Z."/>
            <person name="Nagamura Y."/>
            <person name="Antonio B.A."/>
            <person name="Kanamori H."/>
            <person name="Hosokawa S."/>
            <person name="Masukawa M."/>
            <person name="Arikawa K."/>
            <person name="Chiden Y."/>
            <person name="Hayashi M."/>
            <person name="Okamoto M."/>
            <person name="Ando T."/>
            <person name="Aoki H."/>
            <person name="Arita K."/>
            <person name="Hamada M."/>
            <person name="Harada C."/>
            <person name="Hijishita S."/>
            <person name="Honda M."/>
            <person name="Ichikawa Y."/>
            <person name="Idonuma A."/>
            <person name="Iijima M."/>
            <person name="Ikeda M."/>
            <person name="Ikeno M."/>
            <person name="Itoh S."/>
            <person name="Itoh T."/>
            <person name="Itoh Y."/>
            <person name="Itoh Y."/>
            <person name="Iwabuchi A."/>
            <person name="Kamiya K."/>
            <person name="Karasawa W."/>
            <person name="Katagiri S."/>
            <person name="Kikuta A."/>
            <person name="Kobayashi N."/>
            <person name="Kono I."/>
            <person name="Machita K."/>
            <person name="Maehara T."/>
            <person name="Mizuno H."/>
            <person name="Mizubayashi T."/>
            <person name="Mukai Y."/>
            <person name="Nagasaki H."/>
            <person name="Nakashima M."/>
            <person name="Nakama Y."/>
            <person name="Nakamichi Y."/>
            <person name="Nakamura M."/>
            <person name="Namiki N."/>
            <person name="Negishi M."/>
            <person name="Ohta I."/>
            <person name="Ono N."/>
            <person name="Saji S."/>
            <person name="Sakai K."/>
            <person name="Shibata M."/>
            <person name="Shimokawa T."/>
            <person name="Shomura A."/>
            <person name="Song J."/>
            <person name="Takazaki Y."/>
            <person name="Terasawa K."/>
            <person name="Tsuji K."/>
            <person name="Waki K."/>
            <person name="Yamagata H."/>
            <person name="Yamane H."/>
            <person name="Yoshiki S."/>
            <person name="Yoshihara R."/>
            <person name="Yukawa K."/>
            <person name="Zhong H."/>
            <person name="Iwama H."/>
            <person name="Endo T."/>
            <person name="Ito H."/>
            <person name="Hahn J.H."/>
            <person name="Kim H.I."/>
            <person name="Eun M.Y."/>
            <person name="Yano M."/>
            <person name="Jiang J."/>
            <person name="Gojobori T."/>
        </authorList>
    </citation>
    <scope>NUCLEOTIDE SEQUENCE [LARGE SCALE GENOMIC DNA]</scope>
</reference>
<dbReference type="AlphaFoldDB" id="Q5ZDM0"/>
<dbReference type="PANTHER" id="PTHR33530">
    <property type="entry name" value="OS01G0147100 PROTEIN"/>
    <property type="match status" value="1"/>
</dbReference>
<keyword evidence="4 12" id="KW-0808">Transferase</keyword>
<dbReference type="Gene3D" id="3.90.550.10">
    <property type="entry name" value="Spore Coat Polysaccharide Biosynthesis Protein SpsA, Chain A"/>
    <property type="match status" value="1"/>
</dbReference>
<organism evidence="14">
    <name type="scientific">Oryza sativa subsp. japonica</name>
    <name type="common">Rice</name>
    <dbReference type="NCBI Taxonomy" id="39947"/>
    <lineage>
        <taxon>Eukaryota</taxon>
        <taxon>Viridiplantae</taxon>
        <taxon>Streptophyta</taxon>
        <taxon>Embryophyta</taxon>
        <taxon>Tracheophyta</taxon>
        <taxon>Spermatophyta</taxon>
        <taxon>Magnoliopsida</taxon>
        <taxon>Liliopsida</taxon>
        <taxon>Poales</taxon>
        <taxon>Poaceae</taxon>
        <taxon>BOP clade</taxon>
        <taxon>Oryzoideae</taxon>
        <taxon>Oryzeae</taxon>
        <taxon>Oryzinae</taxon>
        <taxon>Oryza</taxon>
        <taxon>Oryza sativa</taxon>
    </lineage>
</organism>
<comment type="similarity">
    <text evidence="2 12">Belongs to the glycosyltransferase 43 family.</text>
</comment>
<evidence type="ECO:0000256" key="2">
    <source>
        <dbReference type="ARBA" id="ARBA00007706"/>
    </source>
</evidence>
<evidence type="ECO:0000256" key="1">
    <source>
        <dbReference type="ARBA" id="ARBA00004323"/>
    </source>
</evidence>
<evidence type="ECO:0000256" key="5">
    <source>
        <dbReference type="ARBA" id="ARBA00022692"/>
    </source>
</evidence>
<feature type="compositionally biased region" description="Basic residues" evidence="13">
    <location>
        <begin position="220"/>
        <end position="238"/>
    </location>
</feature>
<dbReference type="EMBL" id="AP002872">
    <property type="protein sequence ID" value="BAD61263.1"/>
    <property type="molecule type" value="Genomic_DNA"/>
</dbReference>
<dbReference type="PANTHER" id="PTHR33530:SF15">
    <property type="entry name" value="OS01G0147100 PROTEIN"/>
    <property type="match status" value="1"/>
</dbReference>
<evidence type="ECO:0000256" key="4">
    <source>
        <dbReference type="ARBA" id="ARBA00022679"/>
    </source>
</evidence>
<feature type="transmembrane region" description="Helical" evidence="12">
    <location>
        <begin position="24"/>
        <end position="44"/>
    </location>
</feature>
<comment type="function">
    <text evidence="12">Involved in the synthesis of glucuronoxylan hemicellulose in secondary cell walls.</text>
</comment>
<keyword evidence="10" id="KW-0325">Glycoprotein</keyword>
<name>Q5ZDM0_ORYSJ</name>
<keyword evidence="11 12" id="KW-0961">Cell wall biogenesis/degradation</keyword>
<feature type="transmembrane region" description="Helical" evidence="12">
    <location>
        <begin position="554"/>
        <end position="575"/>
    </location>
</feature>
<comment type="subcellular location">
    <subcellularLocation>
        <location evidence="1 12">Golgi apparatus membrane</location>
        <topology evidence="1 12">Single-pass type II membrane protein</topology>
    </subcellularLocation>
</comment>
<feature type="compositionally biased region" description="Basic residues" evidence="13">
    <location>
        <begin position="288"/>
        <end position="297"/>
    </location>
</feature>
<sequence length="580" mass="61755">MAMIGASVWVSGDPRGRTAAGKKIIYASMAPLVLAAAGLAVVMAHSSAGVALLPTCGERTDHRELRHCGCAPHRLSGDRNDDTVLPSTAGPLRSLRLSAKAMTWRAESDVAAAFRVSDDLKDDLVDGGAGIWIVGPGSDRGRLQRVCDWVATAAADGAWDLQRLAAWLKEKMKRNDDNDEEAKHERCCAEARGSAFSRGLEQGLPHECGVRKDRWVARGGARRSRCRRARARGRRARTGTRGSARRSPGQARRRRTPGSTPTPNVTTTNTTTTTTTTTTTVAAEIGAHQHHPPRPGVRRTPLDPRPTMATPGPDELLKSHHILAKRREIRKREMEGVVVFADENSILRTELFDEVQKVKSVGAMPVGVLGEDEGTNEMFLQAPPGCLPLTAGCYASSPVIASGEPEFAPAPFCRCPSDPRPPPPPSPSIRSLLPRAGVNLVSIQEHEMSQAGIDNLNLELGMVGAQVAGGEAPAAGTSPETTVKALRGVGFLTLVISVGTLVYKPPHGLLFQLHVLAYYLTLVGIFFAGVVEVWTAFWVSEAGVGGGRRAFGRAVLWASVVPLAAALGIGGYTVLANVPS</sequence>
<keyword evidence="7 12" id="KW-1133">Transmembrane helix</keyword>
<feature type="transmembrane region" description="Helical" evidence="12">
    <location>
        <begin position="515"/>
        <end position="534"/>
    </location>
</feature>
<dbReference type="InterPro" id="IPR029044">
    <property type="entry name" value="Nucleotide-diphossugar_trans"/>
</dbReference>
<evidence type="ECO:0000256" key="8">
    <source>
        <dbReference type="ARBA" id="ARBA00023034"/>
    </source>
</evidence>
<evidence type="ECO:0000256" key="10">
    <source>
        <dbReference type="ARBA" id="ARBA00023180"/>
    </source>
</evidence>
<dbReference type="GO" id="GO:0071555">
    <property type="term" value="P:cell wall organization"/>
    <property type="evidence" value="ECO:0007669"/>
    <property type="project" value="UniProtKB-KW"/>
</dbReference>
<protein>
    <recommendedName>
        <fullName evidence="12">Glycosyltransferases</fullName>
        <ecNumber evidence="12">2.4.-.-</ecNumber>
    </recommendedName>
</protein>
<evidence type="ECO:0000256" key="3">
    <source>
        <dbReference type="ARBA" id="ARBA00022676"/>
    </source>
</evidence>
<feature type="transmembrane region" description="Helical" evidence="12">
    <location>
        <begin position="485"/>
        <end position="503"/>
    </location>
</feature>
<evidence type="ECO:0000256" key="6">
    <source>
        <dbReference type="ARBA" id="ARBA00022968"/>
    </source>
</evidence>
<keyword evidence="9 12" id="KW-0472">Membrane</keyword>
<keyword evidence="8 12" id="KW-0333">Golgi apparatus</keyword>
<dbReference type="InterPro" id="IPR022149">
    <property type="entry name" value="DUF3681"/>
</dbReference>
<comment type="caution">
    <text evidence="12">Lacks conserved residue(s) required for the propagation of feature annotation.</text>
</comment>
<evidence type="ECO:0000256" key="7">
    <source>
        <dbReference type="ARBA" id="ARBA00022989"/>
    </source>
</evidence>
<gene>
    <name evidence="14" type="primary">P0416D03.36</name>
</gene>
<dbReference type="GO" id="GO:0000139">
    <property type="term" value="C:Golgi membrane"/>
    <property type="evidence" value="ECO:0007669"/>
    <property type="project" value="UniProtKB-SubCell"/>
</dbReference>
<feature type="compositionally biased region" description="Low complexity" evidence="13">
    <location>
        <begin position="257"/>
        <end position="281"/>
    </location>
</feature>
<accession>Q5ZDM0</accession>
<feature type="region of interest" description="Disordered" evidence="13">
    <location>
        <begin position="219"/>
        <end position="315"/>
    </location>
</feature>
<dbReference type="InterPro" id="IPR005027">
    <property type="entry name" value="Glyco_trans_43"/>
</dbReference>
<proteinExistence type="inferred from homology"/>
<evidence type="ECO:0000256" key="9">
    <source>
        <dbReference type="ARBA" id="ARBA00023136"/>
    </source>
</evidence>
<dbReference type="EC" id="2.4.-.-" evidence="12"/>
<dbReference type="Proteomes" id="UP000817658">
    <property type="component" value="Chromosome 1"/>
</dbReference>
<keyword evidence="3" id="KW-0328">Glycosyltransferase</keyword>
<keyword evidence="5 12" id="KW-0812">Transmembrane</keyword>